<organism evidence="3 4">
    <name type="scientific">Streptomyces axinellae</name>
    <dbReference type="NCBI Taxonomy" id="552788"/>
    <lineage>
        <taxon>Bacteria</taxon>
        <taxon>Bacillati</taxon>
        <taxon>Actinomycetota</taxon>
        <taxon>Actinomycetes</taxon>
        <taxon>Kitasatosporales</taxon>
        <taxon>Streptomycetaceae</taxon>
        <taxon>Streptomyces</taxon>
    </lineage>
</organism>
<dbReference type="EMBL" id="BAAARJ010000021">
    <property type="protein sequence ID" value="GAA2632429.1"/>
    <property type="molecule type" value="Genomic_DNA"/>
</dbReference>
<dbReference type="CDD" id="cd00688">
    <property type="entry name" value="ISOPREN_C2_like"/>
    <property type="match status" value="1"/>
</dbReference>
<reference evidence="3 4" key="1">
    <citation type="journal article" date="2019" name="Int. J. Syst. Evol. Microbiol.">
        <title>The Global Catalogue of Microorganisms (GCM) 10K type strain sequencing project: providing services to taxonomists for standard genome sequencing and annotation.</title>
        <authorList>
            <consortium name="The Broad Institute Genomics Platform"/>
            <consortium name="The Broad Institute Genome Sequencing Center for Infectious Disease"/>
            <person name="Wu L."/>
            <person name="Ma J."/>
        </authorList>
    </citation>
    <scope>NUCLEOTIDE SEQUENCE [LARGE SCALE GENOMIC DNA]</scope>
    <source>
        <strain evidence="3 4">JCM 16373</strain>
    </source>
</reference>
<feature type="domain" description="Squalene cyclase C-terminal" evidence="2">
    <location>
        <begin position="138"/>
        <end position="279"/>
    </location>
</feature>
<dbReference type="Gene3D" id="1.50.10.20">
    <property type="match status" value="2"/>
</dbReference>
<evidence type="ECO:0000313" key="3">
    <source>
        <dbReference type="EMBL" id="GAA2632429.1"/>
    </source>
</evidence>
<dbReference type="InterPro" id="IPR008930">
    <property type="entry name" value="Terpenoid_cyclase/PrenylTrfase"/>
</dbReference>
<protein>
    <recommendedName>
        <fullName evidence="2">Squalene cyclase C-terminal domain-containing protein</fullName>
    </recommendedName>
</protein>
<name>A0ABN3QQ65_9ACTN</name>
<sequence length="316" mass="35108">MRYFGSCQQSDGAIPDGSIIRYPTAKLLKYWDTVNALKAIAIWREVSADWDEGRVGRVLAYLKAQEKPNGMISWGELEVSSAEFCTETSSEYISALTHLGLREEAGAKARYLRARQSPAGSWSEVHPHVPKAFQTTSSVTGFALMALYELDEEPAYLDEALDFLAKEQTKSGHFGINWFYYNTHYYLAGPATAALAAYGCHSAVAAIRDFTLSDQHRDGYWYAEVDGFSSTISGELQTVLALRTLVATGAGLDDPAVRKGLNWLLPQQRADGSWSGGPYPYPDTESYQEFRALQDVFATSQVLILLGRLMRRKAEQ</sequence>
<comment type="caution">
    <text evidence="3">The sequence shown here is derived from an EMBL/GenBank/DDBJ whole genome shotgun (WGS) entry which is preliminary data.</text>
</comment>
<dbReference type="InterPro" id="IPR032696">
    <property type="entry name" value="SQ_cyclase_C"/>
</dbReference>
<accession>A0ABN3QQ65</accession>
<keyword evidence="4" id="KW-1185">Reference proteome</keyword>
<evidence type="ECO:0000259" key="2">
    <source>
        <dbReference type="Pfam" id="PF13243"/>
    </source>
</evidence>
<dbReference type="Proteomes" id="UP001501447">
    <property type="component" value="Unassembled WGS sequence"/>
</dbReference>
<proteinExistence type="predicted"/>
<keyword evidence="1" id="KW-0479">Metal-binding</keyword>
<dbReference type="Pfam" id="PF13243">
    <property type="entry name" value="SQHop_cyclase_C"/>
    <property type="match status" value="1"/>
</dbReference>
<evidence type="ECO:0000256" key="1">
    <source>
        <dbReference type="ARBA" id="ARBA00022723"/>
    </source>
</evidence>
<dbReference type="SUPFAM" id="SSF48239">
    <property type="entry name" value="Terpenoid cyclases/Protein prenyltransferases"/>
    <property type="match status" value="2"/>
</dbReference>
<evidence type="ECO:0000313" key="4">
    <source>
        <dbReference type="Proteomes" id="UP001501447"/>
    </source>
</evidence>
<gene>
    <name evidence="3" type="ORF">GCM10009863_55560</name>
</gene>